<keyword evidence="7 12" id="KW-0648">Protein biosynthesis</keyword>
<feature type="binding site" evidence="12">
    <location>
        <position position="551"/>
    </location>
    <ligand>
        <name>ATP</name>
        <dbReference type="ChEBI" id="CHEBI:30616"/>
    </ligand>
</feature>
<keyword evidence="4 12" id="KW-0436">Ligase</keyword>
<dbReference type="HAMAP" id="MF_02004">
    <property type="entry name" value="Val_tRNA_synth_type1"/>
    <property type="match status" value="1"/>
</dbReference>
<evidence type="ECO:0000256" key="8">
    <source>
        <dbReference type="ARBA" id="ARBA00023054"/>
    </source>
</evidence>
<dbReference type="Gene3D" id="1.10.287.380">
    <property type="entry name" value="Valyl-tRNA synthetase, C-terminal domain"/>
    <property type="match status" value="1"/>
</dbReference>
<dbReference type="Proteomes" id="UP000323653">
    <property type="component" value="Chromosome"/>
</dbReference>
<feature type="domain" description="Aminoacyl-tRNA synthetase class Ia" evidence="13">
    <location>
        <begin position="15"/>
        <end position="587"/>
    </location>
</feature>
<evidence type="ECO:0000256" key="11">
    <source>
        <dbReference type="ARBA" id="ARBA00060830"/>
    </source>
</evidence>
<dbReference type="Pfam" id="PF10458">
    <property type="entry name" value="Val_tRNA-synt_C"/>
    <property type="match status" value="1"/>
</dbReference>
<dbReference type="InterPro" id="IPR033705">
    <property type="entry name" value="Anticodon_Ia_Val"/>
</dbReference>
<comment type="subcellular location">
    <subcellularLocation>
        <location evidence="1 12">Cytoplasm</location>
    </subcellularLocation>
</comment>
<dbReference type="KEGG" id="pej:FYC62_02295"/>
<evidence type="ECO:0000259" key="14">
    <source>
        <dbReference type="Pfam" id="PF08264"/>
    </source>
</evidence>
<dbReference type="Gene3D" id="3.40.50.620">
    <property type="entry name" value="HUPs"/>
    <property type="match status" value="2"/>
</dbReference>
<dbReference type="InterPro" id="IPR009080">
    <property type="entry name" value="tRNAsynth_Ia_anticodon-bd"/>
</dbReference>
<dbReference type="NCBIfam" id="TIGR00422">
    <property type="entry name" value="valS"/>
    <property type="match status" value="1"/>
</dbReference>
<evidence type="ECO:0000313" key="16">
    <source>
        <dbReference type="EMBL" id="QEK50623.1"/>
    </source>
</evidence>
<dbReference type="CDD" id="cd07962">
    <property type="entry name" value="Anticodon_Ia_Val"/>
    <property type="match status" value="1"/>
</dbReference>
<evidence type="ECO:0000313" key="17">
    <source>
        <dbReference type="Proteomes" id="UP000323653"/>
    </source>
</evidence>
<comment type="domain">
    <text evidence="12">ValRS has two distinct active sites: one for aminoacylation and one for editing. The misactivated threonine is translocated from the active site to the editing site.</text>
</comment>
<dbReference type="GO" id="GO:0005829">
    <property type="term" value="C:cytosol"/>
    <property type="evidence" value="ECO:0007669"/>
    <property type="project" value="TreeGrafter"/>
</dbReference>
<keyword evidence="3 12" id="KW-0963">Cytoplasm</keyword>
<evidence type="ECO:0000259" key="13">
    <source>
        <dbReference type="Pfam" id="PF00133"/>
    </source>
</evidence>
<evidence type="ECO:0000256" key="4">
    <source>
        <dbReference type="ARBA" id="ARBA00022598"/>
    </source>
</evidence>
<dbReference type="InterPro" id="IPR013155">
    <property type="entry name" value="M/V/L/I-tRNA-synth_anticd-bd"/>
</dbReference>
<evidence type="ECO:0000256" key="12">
    <source>
        <dbReference type="HAMAP-Rule" id="MF_02004"/>
    </source>
</evidence>
<keyword evidence="6 12" id="KW-0067">ATP-binding</keyword>
<dbReference type="SUPFAM" id="SSF50677">
    <property type="entry name" value="ValRS/IleRS/LeuRS editing domain"/>
    <property type="match status" value="1"/>
</dbReference>
<dbReference type="InterPro" id="IPR002300">
    <property type="entry name" value="aa-tRNA-synth_Ia"/>
</dbReference>
<feature type="domain" description="Methionyl/Valyl/Leucyl/Isoleucyl-tRNA synthetase anticodon-binding" evidence="14">
    <location>
        <begin position="628"/>
        <end position="771"/>
    </location>
</feature>
<keyword evidence="8 12" id="KW-0175">Coiled coil</keyword>
<evidence type="ECO:0000256" key="10">
    <source>
        <dbReference type="ARBA" id="ARBA00047552"/>
    </source>
</evidence>
<evidence type="ECO:0000259" key="15">
    <source>
        <dbReference type="Pfam" id="PF10458"/>
    </source>
</evidence>
<dbReference type="FunFam" id="1.10.287.380:FF:000001">
    <property type="entry name" value="Valine--tRNA ligase"/>
    <property type="match status" value="1"/>
</dbReference>
<dbReference type="GO" id="GO:0006438">
    <property type="term" value="P:valyl-tRNA aminoacylation"/>
    <property type="evidence" value="ECO:0007669"/>
    <property type="project" value="UniProtKB-UniRule"/>
</dbReference>
<dbReference type="InterPro" id="IPR001412">
    <property type="entry name" value="aa-tRNA-synth_I_CS"/>
</dbReference>
<dbReference type="Gene3D" id="3.90.740.10">
    <property type="entry name" value="Valyl/Leucyl/Isoleucyl-tRNA synthetase, editing domain"/>
    <property type="match status" value="1"/>
</dbReference>
<keyword evidence="17" id="KW-1185">Reference proteome</keyword>
<feature type="domain" description="Valyl-tRNA synthetase tRNA-binding arm" evidence="15">
    <location>
        <begin position="826"/>
        <end position="888"/>
    </location>
</feature>
<dbReference type="InterPro" id="IPR014729">
    <property type="entry name" value="Rossmann-like_a/b/a_fold"/>
</dbReference>
<keyword evidence="9 12" id="KW-0030">Aminoacyl-tRNA synthetase</keyword>
<dbReference type="CDD" id="cd00817">
    <property type="entry name" value="ValRS_core"/>
    <property type="match status" value="1"/>
</dbReference>
<evidence type="ECO:0000256" key="9">
    <source>
        <dbReference type="ARBA" id="ARBA00023146"/>
    </source>
</evidence>
<feature type="short sequence motif" description="'KMSKS' region" evidence="12">
    <location>
        <begin position="548"/>
        <end position="552"/>
    </location>
</feature>
<dbReference type="GO" id="GO:0005524">
    <property type="term" value="F:ATP binding"/>
    <property type="evidence" value="ECO:0007669"/>
    <property type="project" value="UniProtKB-UniRule"/>
</dbReference>
<comment type="function">
    <text evidence="12">Catalyzes the attachment of valine to tRNA(Val). As ValRS can inadvertently accommodate and process structurally similar amino acids such as threonine, to avoid such errors, it has a 'posttransfer' editing activity that hydrolyzes mischarged Thr-tRNA(Val) in a tRNA-dependent manner.</text>
</comment>
<evidence type="ECO:0000256" key="7">
    <source>
        <dbReference type="ARBA" id="ARBA00022917"/>
    </source>
</evidence>
<dbReference type="PANTHER" id="PTHR11946">
    <property type="entry name" value="VALYL-TRNA SYNTHETASES"/>
    <property type="match status" value="1"/>
</dbReference>
<reference evidence="16 17" key="1">
    <citation type="submission" date="2019-08" db="EMBL/GenBank/DDBJ databases">
        <title>Pedobacter sp. nov., isolated from Han river, South Korea.</title>
        <authorList>
            <person name="Lee D.-H."/>
            <person name="Kim Y.-S."/>
            <person name="Hwang E.-M."/>
            <person name="Le Tran T.C."/>
            <person name="Cha C.-J."/>
        </authorList>
    </citation>
    <scope>NUCLEOTIDE SEQUENCE [LARGE SCALE GENOMIC DNA]</scope>
    <source>
        <strain evidence="16 17">CJ43</strain>
    </source>
</reference>
<dbReference type="InterPro" id="IPR010978">
    <property type="entry name" value="tRNA-bd_arm"/>
</dbReference>
<dbReference type="RefSeq" id="WP_149073754.1">
    <property type="nucleotide sequence ID" value="NZ_CP043329.1"/>
</dbReference>
<dbReference type="InterPro" id="IPR009008">
    <property type="entry name" value="Val/Leu/Ile-tRNA-synth_edit"/>
</dbReference>
<evidence type="ECO:0000256" key="1">
    <source>
        <dbReference type="ARBA" id="ARBA00004496"/>
    </source>
</evidence>
<comment type="catalytic activity">
    <reaction evidence="10 12">
        <text>tRNA(Val) + L-valine + ATP = L-valyl-tRNA(Val) + AMP + diphosphate</text>
        <dbReference type="Rhea" id="RHEA:10704"/>
        <dbReference type="Rhea" id="RHEA-COMP:9672"/>
        <dbReference type="Rhea" id="RHEA-COMP:9708"/>
        <dbReference type="ChEBI" id="CHEBI:30616"/>
        <dbReference type="ChEBI" id="CHEBI:33019"/>
        <dbReference type="ChEBI" id="CHEBI:57762"/>
        <dbReference type="ChEBI" id="CHEBI:78442"/>
        <dbReference type="ChEBI" id="CHEBI:78537"/>
        <dbReference type="ChEBI" id="CHEBI:456215"/>
        <dbReference type="EC" id="6.1.1.9"/>
    </reaction>
</comment>
<evidence type="ECO:0000256" key="2">
    <source>
        <dbReference type="ARBA" id="ARBA00011245"/>
    </source>
</evidence>
<dbReference type="InterPro" id="IPR037118">
    <property type="entry name" value="Val-tRNA_synth_C_sf"/>
</dbReference>
<feature type="short sequence motif" description="'HIGH' region" evidence="12">
    <location>
        <begin position="43"/>
        <end position="53"/>
    </location>
</feature>
<evidence type="ECO:0000256" key="6">
    <source>
        <dbReference type="ARBA" id="ARBA00022840"/>
    </source>
</evidence>
<comment type="subunit">
    <text evidence="2 12">Monomer.</text>
</comment>
<dbReference type="PROSITE" id="PS00178">
    <property type="entry name" value="AA_TRNA_LIGASE_I"/>
    <property type="match status" value="1"/>
</dbReference>
<organism evidence="16 17">
    <name type="scientific">Pedobacter aquae</name>
    <dbReference type="NCBI Taxonomy" id="2605747"/>
    <lineage>
        <taxon>Bacteria</taxon>
        <taxon>Pseudomonadati</taxon>
        <taxon>Bacteroidota</taxon>
        <taxon>Sphingobacteriia</taxon>
        <taxon>Sphingobacteriales</taxon>
        <taxon>Sphingobacteriaceae</taxon>
        <taxon>Pedobacter</taxon>
    </lineage>
</organism>
<protein>
    <recommendedName>
        <fullName evidence="12">Valine--tRNA ligase</fullName>
        <ecNumber evidence="12">6.1.1.9</ecNumber>
    </recommendedName>
    <alternativeName>
        <fullName evidence="12">Valyl-tRNA synthetase</fullName>
        <shortName evidence="12">ValRS</shortName>
    </alternativeName>
</protein>
<dbReference type="SUPFAM" id="SSF47323">
    <property type="entry name" value="Anticodon-binding domain of a subclass of class I aminoacyl-tRNA synthetases"/>
    <property type="match status" value="1"/>
</dbReference>
<dbReference type="InterPro" id="IPR019499">
    <property type="entry name" value="Val-tRNA_synth_tRNA-bd"/>
</dbReference>
<keyword evidence="5 12" id="KW-0547">Nucleotide-binding</keyword>
<dbReference type="Gene3D" id="1.10.730.10">
    <property type="entry name" value="Isoleucyl-tRNA Synthetase, Domain 1"/>
    <property type="match status" value="1"/>
</dbReference>
<name>A0A5C0VFH1_9SPHI</name>
<evidence type="ECO:0000256" key="3">
    <source>
        <dbReference type="ARBA" id="ARBA00022490"/>
    </source>
</evidence>
<dbReference type="Pfam" id="PF08264">
    <property type="entry name" value="Anticodon_1"/>
    <property type="match status" value="1"/>
</dbReference>
<sequence length="891" mass="101393">MSISKTYNPKEAEAKWYQYWLDHKFFKSVPDEREPYTIVIPPPNVTGVLHMGHMLNNTIQDVLIRRARMKGKNACWVPGTDHASIATEAKVVAMLKEKGINKKDISREEFLKYAYEWKDKYGGIILEQLKKLGASCDWDRTAFTMDPALSEAVIDTFIHLHKKGLIYRGVRMVNWDPKGLTAVSDEEVIRKEVNQKLYYIRYFLSPQSADGGQQTTDLQYLIIATTRPETIMADAAICINPNDERYSHLKGKKVFIPLINKEISVIADEYVDMEFGTGCLKVTPAHDLNDYELGIKHHLEVIDILNDDGTLNEKAQILVGEDRFIARKKIAILLEEAGHLEKVEDYKSQIGFSERTDAAIEPKLSMQWFCKMAEMAGPALDYVNNGDVKLIPDKFINTYRHWMEHVKDWCISRQLWWGQQIPAWYAPNGEVVVAKTAEEALDQFKNLKSEFANLKSSDLRQDEDVVDTWFSSWLWPISVFDPTVCGHPEAKGNADVNYYYPTNDLVTAPEILFFWVARMIMAGHEFRGEVPFKNVYLTGIVRDKLGRKMSKSLGNSPDPLDLIAQYGADGVRVGMLLCSPAGNDIMFDESSCEQGRNFANKVWNAFRLVKGWEVDETLPNVNETTIAWFDNRFNEALAEIESNFNQYRLSEALMASYKLVWDDFCAWYLEMVKPAYQQPIDAATYKATVAYFENILKLLHPFMPFLTEELWHDEVFGARAATDCCIIAQMPESKAVNAQLLKEIEVVKQVVSEIRNIRNTKQISPKEALNLAIKVSSDINFESYKAIIAKLANISEMSYTPDKLSGAASFLAGRDEFFVPLAGNIDTEAEKEKINKEIAYLEGFLKAVDAKLSNERFVQNAKPEVVANEQNKKADAEAKIKILKESLAAFL</sequence>
<dbReference type="PRINTS" id="PR00986">
    <property type="entry name" value="TRNASYNTHVAL"/>
</dbReference>
<dbReference type="GO" id="GO:0002161">
    <property type="term" value="F:aminoacyl-tRNA deacylase activity"/>
    <property type="evidence" value="ECO:0007669"/>
    <property type="project" value="InterPro"/>
</dbReference>
<gene>
    <name evidence="12" type="primary">valS</name>
    <name evidence="16" type="ORF">FYC62_02295</name>
</gene>
<dbReference type="SUPFAM" id="SSF52374">
    <property type="entry name" value="Nucleotidylyl transferase"/>
    <property type="match status" value="1"/>
</dbReference>
<comment type="similarity">
    <text evidence="11 12">Belongs to the class-I aminoacyl-tRNA synthetase family. ValS type 1 subfamily.</text>
</comment>
<dbReference type="GO" id="GO:0004832">
    <property type="term" value="F:valine-tRNA ligase activity"/>
    <property type="evidence" value="ECO:0007669"/>
    <property type="project" value="UniProtKB-UniRule"/>
</dbReference>
<evidence type="ECO:0000256" key="5">
    <source>
        <dbReference type="ARBA" id="ARBA00022741"/>
    </source>
</evidence>
<dbReference type="InterPro" id="IPR002303">
    <property type="entry name" value="Valyl-tRNA_ligase"/>
</dbReference>
<accession>A0A5C0VFH1</accession>
<dbReference type="NCBIfam" id="NF004349">
    <property type="entry name" value="PRK05729.1"/>
    <property type="match status" value="1"/>
</dbReference>
<dbReference type="PANTHER" id="PTHR11946:SF109">
    <property type="entry name" value="VALINE--TRNA LIGASE"/>
    <property type="match status" value="1"/>
</dbReference>
<dbReference type="EMBL" id="CP043329">
    <property type="protein sequence ID" value="QEK50623.1"/>
    <property type="molecule type" value="Genomic_DNA"/>
</dbReference>
<dbReference type="EC" id="6.1.1.9" evidence="12"/>
<proteinExistence type="inferred from homology"/>
<comment type="domain">
    <text evidence="12">The C-terminal coiled-coil domain is crucial for aminoacylation activity.</text>
</comment>
<dbReference type="SUPFAM" id="SSF46589">
    <property type="entry name" value="tRNA-binding arm"/>
    <property type="match status" value="1"/>
</dbReference>
<dbReference type="Pfam" id="PF00133">
    <property type="entry name" value="tRNA-synt_1"/>
    <property type="match status" value="1"/>
</dbReference>
<dbReference type="AlphaFoldDB" id="A0A5C0VFH1"/>
<dbReference type="FunFam" id="3.40.50.620:FF:000032">
    <property type="entry name" value="Valine--tRNA ligase"/>
    <property type="match status" value="1"/>
</dbReference>